<dbReference type="InterPro" id="IPR009057">
    <property type="entry name" value="Homeodomain-like_sf"/>
</dbReference>
<reference evidence="6" key="2">
    <citation type="submission" date="2021-04" db="EMBL/GenBank/DDBJ databases">
        <authorList>
            <person name="Gilroy R."/>
        </authorList>
    </citation>
    <scope>NUCLEOTIDE SEQUENCE</scope>
    <source>
        <strain evidence="6">CHK33-7979</strain>
    </source>
</reference>
<keyword evidence="3" id="KW-0804">Transcription</keyword>
<dbReference type="Pfam" id="PF01380">
    <property type="entry name" value="SIS"/>
    <property type="match status" value="1"/>
</dbReference>
<evidence type="ECO:0000259" key="4">
    <source>
        <dbReference type="PROSITE" id="PS51071"/>
    </source>
</evidence>
<evidence type="ECO:0000256" key="3">
    <source>
        <dbReference type="ARBA" id="ARBA00023163"/>
    </source>
</evidence>
<feature type="domain" description="HTH rpiR-type" evidence="4">
    <location>
        <begin position="6"/>
        <end position="82"/>
    </location>
</feature>
<dbReference type="CDD" id="cd05013">
    <property type="entry name" value="SIS_RpiR"/>
    <property type="match status" value="1"/>
</dbReference>
<dbReference type="SUPFAM" id="SSF53697">
    <property type="entry name" value="SIS domain"/>
    <property type="match status" value="1"/>
</dbReference>
<organism evidence="6 7">
    <name type="scientific">Candidatus Intestinimonas merdavium</name>
    <dbReference type="NCBI Taxonomy" id="2838622"/>
    <lineage>
        <taxon>Bacteria</taxon>
        <taxon>Bacillati</taxon>
        <taxon>Bacillota</taxon>
        <taxon>Clostridia</taxon>
        <taxon>Eubacteriales</taxon>
        <taxon>Intestinimonas</taxon>
    </lineage>
</organism>
<evidence type="ECO:0000256" key="2">
    <source>
        <dbReference type="ARBA" id="ARBA00023125"/>
    </source>
</evidence>
<keyword evidence="1" id="KW-0805">Transcription regulation</keyword>
<feature type="domain" description="SIS" evidence="5">
    <location>
        <begin position="127"/>
        <end position="268"/>
    </location>
</feature>
<dbReference type="Gene3D" id="1.10.10.10">
    <property type="entry name" value="Winged helix-like DNA-binding domain superfamily/Winged helix DNA-binding domain"/>
    <property type="match status" value="1"/>
</dbReference>
<dbReference type="AlphaFoldDB" id="A0A9D1Z462"/>
<dbReference type="GO" id="GO:1901135">
    <property type="term" value="P:carbohydrate derivative metabolic process"/>
    <property type="evidence" value="ECO:0007669"/>
    <property type="project" value="InterPro"/>
</dbReference>
<dbReference type="InterPro" id="IPR035472">
    <property type="entry name" value="RpiR-like_SIS"/>
</dbReference>
<evidence type="ECO:0000259" key="5">
    <source>
        <dbReference type="PROSITE" id="PS51464"/>
    </source>
</evidence>
<dbReference type="Pfam" id="PF01418">
    <property type="entry name" value="HTH_6"/>
    <property type="match status" value="1"/>
</dbReference>
<dbReference type="InterPro" id="IPR036388">
    <property type="entry name" value="WH-like_DNA-bd_sf"/>
</dbReference>
<dbReference type="PANTHER" id="PTHR30514">
    <property type="entry name" value="GLUCOKINASE"/>
    <property type="match status" value="1"/>
</dbReference>
<dbReference type="PANTHER" id="PTHR30514:SF1">
    <property type="entry name" value="HTH-TYPE TRANSCRIPTIONAL REGULATOR HEXR-RELATED"/>
    <property type="match status" value="1"/>
</dbReference>
<dbReference type="GO" id="GO:0003677">
    <property type="term" value="F:DNA binding"/>
    <property type="evidence" value="ECO:0007669"/>
    <property type="project" value="UniProtKB-KW"/>
</dbReference>
<keyword evidence="2" id="KW-0238">DNA-binding</keyword>
<dbReference type="InterPro" id="IPR046348">
    <property type="entry name" value="SIS_dom_sf"/>
</dbReference>
<dbReference type="GO" id="GO:0097367">
    <property type="term" value="F:carbohydrate derivative binding"/>
    <property type="evidence" value="ECO:0007669"/>
    <property type="project" value="InterPro"/>
</dbReference>
<evidence type="ECO:0000313" key="7">
    <source>
        <dbReference type="Proteomes" id="UP000886824"/>
    </source>
</evidence>
<evidence type="ECO:0000256" key="1">
    <source>
        <dbReference type="ARBA" id="ARBA00023015"/>
    </source>
</evidence>
<dbReference type="Gene3D" id="3.40.50.10490">
    <property type="entry name" value="Glucose-6-phosphate isomerase like protein, domain 1"/>
    <property type="match status" value="1"/>
</dbReference>
<sequence length="286" mass="30847">MQHIGGNVFQKVSSEYYQLTTSEKKVADYVIGNRYNTQFMSISELAEECGVAEATVSRFCRTLGYKGYNAFKLAVANSAVQGVGEYLPTGEPSPEDSIQEMCQKLYGNDIEALAQTLALVRPENVAAAGAILEKAGRVLCMGQGGSMIMAMEAAHLFSTAFPNFQPVYDSHLQTIAAATLTPRDAVLFFSYSGSTRELLDLLEVVREQGAKVILVTHFPKSPAAAFADVILQCGANEGPLQLGSVAARIAQLFVIDVLFAEVCRHTEGDSRNARERVAGVLAAKHI</sequence>
<dbReference type="EMBL" id="DXCX01000070">
    <property type="protein sequence ID" value="HIY73638.1"/>
    <property type="molecule type" value="Genomic_DNA"/>
</dbReference>
<gene>
    <name evidence="6" type="ORF">H9826_06675</name>
</gene>
<dbReference type="SUPFAM" id="SSF46689">
    <property type="entry name" value="Homeodomain-like"/>
    <property type="match status" value="1"/>
</dbReference>
<dbReference type="PROSITE" id="PS51464">
    <property type="entry name" value="SIS"/>
    <property type="match status" value="1"/>
</dbReference>
<protein>
    <submittedName>
        <fullName evidence="6">MurR/RpiR family transcriptional regulator</fullName>
    </submittedName>
</protein>
<dbReference type="InterPro" id="IPR000281">
    <property type="entry name" value="HTH_RpiR"/>
</dbReference>
<dbReference type="InterPro" id="IPR001347">
    <property type="entry name" value="SIS_dom"/>
</dbReference>
<dbReference type="Proteomes" id="UP000886824">
    <property type="component" value="Unassembled WGS sequence"/>
</dbReference>
<accession>A0A9D1Z462</accession>
<dbReference type="PROSITE" id="PS51071">
    <property type="entry name" value="HTH_RPIR"/>
    <property type="match status" value="1"/>
</dbReference>
<comment type="caution">
    <text evidence="6">The sequence shown here is derived from an EMBL/GenBank/DDBJ whole genome shotgun (WGS) entry which is preliminary data.</text>
</comment>
<dbReference type="InterPro" id="IPR047640">
    <property type="entry name" value="RpiR-like"/>
</dbReference>
<proteinExistence type="predicted"/>
<reference evidence="6" key="1">
    <citation type="journal article" date="2021" name="PeerJ">
        <title>Extensive microbial diversity within the chicken gut microbiome revealed by metagenomics and culture.</title>
        <authorList>
            <person name="Gilroy R."/>
            <person name="Ravi A."/>
            <person name="Getino M."/>
            <person name="Pursley I."/>
            <person name="Horton D.L."/>
            <person name="Alikhan N.F."/>
            <person name="Baker D."/>
            <person name="Gharbi K."/>
            <person name="Hall N."/>
            <person name="Watson M."/>
            <person name="Adriaenssens E.M."/>
            <person name="Foster-Nyarko E."/>
            <person name="Jarju S."/>
            <person name="Secka A."/>
            <person name="Antonio M."/>
            <person name="Oren A."/>
            <person name="Chaudhuri R.R."/>
            <person name="La Ragione R."/>
            <person name="Hildebrand F."/>
            <person name="Pallen M.J."/>
        </authorList>
    </citation>
    <scope>NUCLEOTIDE SEQUENCE</scope>
    <source>
        <strain evidence="6">CHK33-7979</strain>
    </source>
</reference>
<evidence type="ECO:0000313" key="6">
    <source>
        <dbReference type="EMBL" id="HIY73638.1"/>
    </source>
</evidence>
<dbReference type="GO" id="GO:0003700">
    <property type="term" value="F:DNA-binding transcription factor activity"/>
    <property type="evidence" value="ECO:0007669"/>
    <property type="project" value="InterPro"/>
</dbReference>
<name>A0A9D1Z462_9FIRM</name>